<keyword evidence="3" id="KW-1185">Reference proteome</keyword>
<feature type="region of interest" description="Disordered" evidence="1">
    <location>
        <begin position="31"/>
        <end position="56"/>
    </location>
</feature>
<evidence type="ECO:0000313" key="3">
    <source>
        <dbReference type="Proteomes" id="UP000000768"/>
    </source>
</evidence>
<gene>
    <name evidence="2" type="ORF">SORBI_3001G196950</name>
</gene>
<dbReference type="Gramene" id="OQU91521">
    <property type="protein sequence ID" value="OQU91521"/>
    <property type="gene ID" value="SORBI_3001G196950"/>
</dbReference>
<reference evidence="2 3" key="1">
    <citation type="journal article" date="2009" name="Nature">
        <title>The Sorghum bicolor genome and the diversification of grasses.</title>
        <authorList>
            <person name="Paterson A.H."/>
            <person name="Bowers J.E."/>
            <person name="Bruggmann R."/>
            <person name="Dubchak I."/>
            <person name="Grimwood J."/>
            <person name="Gundlach H."/>
            <person name="Haberer G."/>
            <person name="Hellsten U."/>
            <person name="Mitros T."/>
            <person name="Poliakov A."/>
            <person name="Schmutz J."/>
            <person name="Spannagl M."/>
            <person name="Tang H."/>
            <person name="Wang X."/>
            <person name="Wicker T."/>
            <person name="Bharti A.K."/>
            <person name="Chapman J."/>
            <person name="Feltus F.A."/>
            <person name="Gowik U."/>
            <person name="Grigoriev I.V."/>
            <person name="Lyons E."/>
            <person name="Maher C.A."/>
            <person name="Martis M."/>
            <person name="Narechania A."/>
            <person name="Otillar R.P."/>
            <person name="Penning B.W."/>
            <person name="Salamov A.A."/>
            <person name="Wang Y."/>
            <person name="Zhang L."/>
            <person name="Carpita N.C."/>
            <person name="Freeling M."/>
            <person name="Gingle A.R."/>
            <person name="Hash C.T."/>
            <person name="Keller B."/>
            <person name="Klein P."/>
            <person name="Kresovich S."/>
            <person name="McCann M.C."/>
            <person name="Ming R."/>
            <person name="Peterson D.G."/>
            <person name="Mehboob-ur-Rahman"/>
            <person name="Ware D."/>
            <person name="Westhoff P."/>
            <person name="Mayer K.F."/>
            <person name="Messing J."/>
            <person name="Rokhsar D.S."/>
        </authorList>
    </citation>
    <scope>NUCLEOTIDE SEQUENCE [LARGE SCALE GENOMIC DNA]</scope>
    <source>
        <strain evidence="3">cv. BTx623</strain>
    </source>
</reference>
<dbReference type="InParanoid" id="A0A1Z5S6F7"/>
<dbReference type="AlphaFoldDB" id="A0A1Z5S6F7"/>
<reference evidence="3" key="2">
    <citation type="journal article" date="2018" name="Plant J.">
        <title>The Sorghum bicolor reference genome: improved assembly, gene annotations, a transcriptome atlas, and signatures of genome organization.</title>
        <authorList>
            <person name="McCormick R.F."/>
            <person name="Truong S.K."/>
            <person name="Sreedasyam A."/>
            <person name="Jenkins J."/>
            <person name="Shu S."/>
            <person name="Sims D."/>
            <person name="Kennedy M."/>
            <person name="Amirebrahimi M."/>
            <person name="Weers B.D."/>
            <person name="McKinley B."/>
            <person name="Mattison A."/>
            <person name="Morishige D.T."/>
            <person name="Grimwood J."/>
            <person name="Schmutz J."/>
            <person name="Mullet J.E."/>
        </authorList>
    </citation>
    <scope>NUCLEOTIDE SEQUENCE [LARGE SCALE GENOMIC DNA]</scope>
    <source>
        <strain evidence="3">cv. BTx623</strain>
    </source>
</reference>
<proteinExistence type="predicted"/>
<dbReference type="Proteomes" id="UP000000768">
    <property type="component" value="Chromosome 1"/>
</dbReference>
<sequence>MAEGEWELEEGHYCSQTADVQAAICRAWPWPAKGQDEDGTHPAQSPFQPQPRPGRASACANVCRALPLGVPYVAGDLNVQWRRESGNSKKATTVRRWQTYSASAFLD</sequence>
<accession>A0A1Z5S6F7</accession>
<evidence type="ECO:0000256" key="1">
    <source>
        <dbReference type="SAM" id="MobiDB-lite"/>
    </source>
</evidence>
<name>A0A1Z5S6F7_SORBI</name>
<organism evidence="2 3">
    <name type="scientific">Sorghum bicolor</name>
    <name type="common">Sorghum</name>
    <name type="synonym">Sorghum vulgare</name>
    <dbReference type="NCBI Taxonomy" id="4558"/>
    <lineage>
        <taxon>Eukaryota</taxon>
        <taxon>Viridiplantae</taxon>
        <taxon>Streptophyta</taxon>
        <taxon>Embryophyta</taxon>
        <taxon>Tracheophyta</taxon>
        <taxon>Spermatophyta</taxon>
        <taxon>Magnoliopsida</taxon>
        <taxon>Liliopsida</taxon>
        <taxon>Poales</taxon>
        <taxon>Poaceae</taxon>
        <taxon>PACMAD clade</taxon>
        <taxon>Panicoideae</taxon>
        <taxon>Andropogonodae</taxon>
        <taxon>Andropogoneae</taxon>
        <taxon>Sorghinae</taxon>
        <taxon>Sorghum</taxon>
    </lineage>
</organism>
<evidence type="ECO:0000313" key="2">
    <source>
        <dbReference type="EMBL" id="OQU91521.1"/>
    </source>
</evidence>
<dbReference type="EMBL" id="CM000760">
    <property type="protein sequence ID" value="OQU91521.1"/>
    <property type="molecule type" value="Genomic_DNA"/>
</dbReference>
<protein>
    <submittedName>
        <fullName evidence="2">Uncharacterized protein</fullName>
    </submittedName>
</protein>